<dbReference type="Proteomes" id="UP001500635">
    <property type="component" value="Unassembled WGS sequence"/>
</dbReference>
<evidence type="ECO:0000256" key="7">
    <source>
        <dbReference type="ARBA" id="ARBA00022840"/>
    </source>
</evidence>
<sequence>MGVSGSGKTTVGSELAVRLGRTFTDGDDLHPQANRDKMAAGHPLTDDDRWPWLDTIAHLFADEAEAGRPIVLACSALKRVYRDRIRSAGANVYFVLLTGTPELLLQRMQARQGHFMKADMLASQLAILEPLERDEFGVMVNVDGDIPHVVTEALADVAAEEAVD</sequence>
<dbReference type="InterPro" id="IPR006001">
    <property type="entry name" value="Therm_gnt_kin"/>
</dbReference>
<evidence type="ECO:0000256" key="6">
    <source>
        <dbReference type="ARBA" id="ARBA00022777"/>
    </source>
</evidence>
<dbReference type="NCBIfam" id="TIGR01313">
    <property type="entry name" value="therm_gnt_kin"/>
    <property type="match status" value="1"/>
</dbReference>
<evidence type="ECO:0000256" key="3">
    <source>
        <dbReference type="ARBA" id="ARBA00012054"/>
    </source>
</evidence>
<dbReference type="EMBL" id="BAABFR010000034">
    <property type="protein sequence ID" value="GAA4393654.1"/>
    <property type="molecule type" value="Genomic_DNA"/>
</dbReference>
<evidence type="ECO:0000256" key="2">
    <source>
        <dbReference type="ARBA" id="ARBA00008420"/>
    </source>
</evidence>
<evidence type="ECO:0000256" key="1">
    <source>
        <dbReference type="ARBA" id="ARBA00004761"/>
    </source>
</evidence>
<comment type="pathway">
    <text evidence="1">Carbohydrate acid metabolism.</text>
</comment>
<name>A0ABP8JP91_9ACTN</name>
<evidence type="ECO:0000256" key="9">
    <source>
        <dbReference type="RuleBase" id="RU363066"/>
    </source>
</evidence>
<dbReference type="CDD" id="cd02021">
    <property type="entry name" value="GntK"/>
    <property type="match status" value="1"/>
</dbReference>
<evidence type="ECO:0000256" key="8">
    <source>
        <dbReference type="ARBA" id="ARBA00048090"/>
    </source>
</evidence>
<reference evidence="11" key="1">
    <citation type="journal article" date="2019" name="Int. J. Syst. Evol. Microbiol.">
        <title>The Global Catalogue of Microorganisms (GCM) 10K type strain sequencing project: providing services to taxonomists for standard genome sequencing and annotation.</title>
        <authorList>
            <consortium name="The Broad Institute Genomics Platform"/>
            <consortium name="The Broad Institute Genome Sequencing Center for Infectious Disease"/>
            <person name="Wu L."/>
            <person name="Ma J."/>
        </authorList>
    </citation>
    <scope>NUCLEOTIDE SEQUENCE [LARGE SCALE GENOMIC DNA]</scope>
    <source>
        <strain evidence="11">JCM 17688</strain>
    </source>
</reference>
<keyword evidence="7 9" id="KW-0067">ATP-binding</keyword>
<dbReference type="InterPro" id="IPR027417">
    <property type="entry name" value="P-loop_NTPase"/>
</dbReference>
<comment type="similarity">
    <text evidence="2 9">Belongs to the gluconokinase GntK/GntV family.</text>
</comment>
<protein>
    <recommendedName>
        <fullName evidence="3 9">Gluconokinase</fullName>
        <ecNumber evidence="3 9">2.7.1.12</ecNumber>
    </recommendedName>
</protein>
<gene>
    <name evidence="10" type="ORF">GCM10023147_24530</name>
</gene>
<keyword evidence="11" id="KW-1185">Reference proteome</keyword>
<dbReference type="PANTHER" id="PTHR43442">
    <property type="entry name" value="GLUCONOKINASE-RELATED"/>
    <property type="match status" value="1"/>
</dbReference>
<keyword evidence="5 9" id="KW-0547">Nucleotide-binding</keyword>
<keyword evidence="4 9" id="KW-0808">Transferase</keyword>
<dbReference type="EC" id="2.7.1.12" evidence="3 9"/>
<evidence type="ECO:0000313" key="10">
    <source>
        <dbReference type="EMBL" id="GAA4393654.1"/>
    </source>
</evidence>
<evidence type="ECO:0000313" key="11">
    <source>
        <dbReference type="Proteomes" id="UP001500635"/>
    </source>
</evidence>
<dbReference type="Gene3D" id="3.40.50.300">
    <property type="entry name" value="P-loop containing nucleotide triphosphate hydrolases"/>
    <property type="match status" value="1"/>
</dbReference>
<dbReference type="PANTHER" id="PTHR43442:SF3">
    <property type="entry name" value="GLUCONOKINASE-RELATED"/>
    <property type="match status" value="1"/>
</dbReference>
<proteinExistence type="inferred from homology"/>
<dbReference type="SUPFAM" id="SSF52540">
    <property type="entry name" value="P-loop containing nucleoside triphosphate hydrolases"/>
    <property type="match status" value="1"/>
</dbReference>
<dbReference type="Pfam" id="PF13671">
    <property type="entry name" value="AAA_33"/>
    <property type="match status" value="1"/>
</dbReference>
<keyword evidence="6 9" id="KW-0418">Kinase</keyword>
<comment type="catalytic activity">
    <reaction evidence="8 9">
        <text>D-gluconate + ATP = 6-phospho-D-gluconate + ADP + H(+)</text>
        <dbReference type="Rhea" id="RHEA:19433"/>
        <dbReference type="ChEBI" id="CHEBI:15378"/>
        <dbReference type="ChEBI" id="CHEBI:18391"/>
        <dbReference type="ChEBI" id="CHEBI:30616"/>
        <dbReference type="ChEBI" id="CHEBI:58759"/>
        <dbReference type="ChEBI" id="CHEBI:456216"/>
        <dbReference type="EC" id="2.7.1.12"/>
    </reaction>
</comment>
<organism evidence="10 11">
    <name type="scientific">Tsukamurella soli</name>
    <dbReference type="NCBI Taxonomy" id="644556"/>
    <lineage>
        <taxon>Bacteria</taxon>
        <taxon>Bacillati</taxon>
        <taxon>Actinomycetota</taxon>
        <taxon>Actinomycetes</taxon>
        <taxon>Mycobacteriales</taxon>
        <taxon>Tsukamurellaceae</taxon>
        <taxon>Tsukamurella</taxon>
    </lineage>
</organism>
<accession>A0ABP8JP91</accession>
<comment type="caution">
    <text evidence="10">The sequence shown here is derived from an EMBL/GenBank/DDBJ whole genome shotgun (WGS) entry which is preliminary data.</text>
</comment>
<evidence type="ECO:0000256" key="5">
    <source>
        <dbReference type="ARBA" id="ARBA00022741"/>
    </source>
</evidence>
<evidence type="ECO:0000256" key="4">
    <source>
        <dbReference type="ARBA" id="ARBA00022679"/>
    </source>
</evidence>